<name>A0ABW9ACV3_9BURK</name>
<dbReference type="Pfam" id="PF00857">
    <property type="entry name" value="Isochorismatase"/>
    <property type="match status" value="1"/>
</dbReference>
<dbReference type="SUPFAM" id="SSF52499">
    <property type="entry name" value="Isochorismatase-like hydrolases"/>
    <property type="match status" value="1"/>
</dbReference>
<dbReference type="Proteomes" id="UP001629246">
    <property type="component" value="Unassembled WGS sequence"/>
</dbReference>
<feature type="domain" description="Isochorismatase-like" evidence="1">
    <location>
        <begin position="8"/>
        <end position="153"/>
    </location>
</feature>
<comment type="caution">
    <text evidence="2">The sequence shown here is derived from an EMBL/GenBank/DDBJ whole genome shotgun (WGS) entry which is preliminary data.</text>
</comment>
<dbReference type="InterPro" id="IPR050993">
    <property type="entry name" value="Isochorismatase_domain"/>
</dbReference>
<reference evidence="2 3" key="1">
    <citation type="journal article" date="2024" name="Chem. Sci.">
        <title>Discovery of megapolipeptins by genome mining of a Burkholderiales bacteria collection.</title>
        <authorList>
            <person name="Paulo B.S."/>
            <person name="Recchia M.J.J."/>
            <person name="Lee S."/>
            <person name="Fergusson C.H."/>
            <person name="Romanowski S.B."/>
            <person name="Hernandez A."/>
            <person name="Krull N."/>
            <person name="Liu D.Y."/>
            <person name="Cavanagh H."/>
            <person name="Bos A."/>
            <person name="Gray C.A."/>
            <person name="Murphy B.T."/>
            <person name="Linington R.G."/>
            <person name="Eustaquio A.S."/>
        </authorList>
    </citation>
    <scope>NUCLEOTIDE SEQUENCE [LARGE SCALE GENOMIC DNA]</scope>
    <source>
        <strain evidence="2 3">RL21-008-BIB-A</strain>
    </source>
</reference>
<evidence type="ECO:0000313" key="3">
    <source>
        <dbReference type="Proteomes" id="UP001629246"/>
    </source>
</evidence>
<keyword evidence="3" id="KW-1185">Reference proteome</keyword>
<sequence>MLMNANEAALVIVDPQARLMPAIHDGAEILAQMGRIATIAGLLGVPVIGTEQMPDKLGPNHPDIKRLCDKTIAKSHFDACADGLLPALPTPVRQIVIAGCETHICLLQTALSLLSRGYQVWPLLDACGSRKTMDRDAAFTRMTQAGARPVTVEMVAYEWLRDSRHALFREVLKLIK</sequence>
<dbReference type="PANTHER" id="PTHR14119">
    <property type="entry name" value="HYDROLASE"/>
    <property type="match status" value="1"/>
</dbReference>
<organism evidence="2 3">
    <name type="scientific">Herbaspirillum lusitanum</name>
    <dbReference type="NCBI Taxonomy" id="213312"/>
    <lineage>
        <taxon>Bacteria</taxon>
        <taxon>Pseudomonadati</taxon>
        <taxon>Pseudomonadota</taxon>
        <taxon>Betaproteobacteria</taxon>
        <taxon>Burkholderiales</taxon>
        <taxon>Oxalobacteraceae</taxon>
        <taxon>Herbaspirillum</taxon>
    </lineage>
</organism>
<proteinExistence type="predicted"/>
<dbReference type="RefSeq" id="WP_408159378.1">
    <property type="nucleotide sequence ID" value="NZ_JAQQFM010000007.1"/>
</dbReference>
<dbReference type="Gene3D" id="3.40.50.850">
    <property type="entry name" value="Isochorismatase-like"/>
    <property type="match status" value="1"/>
</dbReference>
<dbReference type="InterPro" id="IPR036380">
    <property type="entry name" value="Isochorismatase-like_sf"/>
</dbReference>
<accession>A0ABW9ACV3</accession>
<evidence type="ECO:0000313" key="2">
    <source>
        <dbReference type="EMBL" id="MFL9926069.1"/>
    </source>
</evidence>
<evidence type="ECO:0000259" key="1">
    <source>
        <dbReference type="Pfam" id="PF00857"/>
    </source>
</evidence>
<dbReference type="InterPro" id="IPR000868">
    <property type="entry name" value="Isochorismatase-like_dom"/>
</dbReference>
<dbReference type="PANTHER" id="PTHR14119:SF3">
    <property type="entry name" value="ISOCHORISMATASE DOMAIN-CONTAINING PROTEIN 2"/>
    <property type="match status" value="1"/>
</dbReference>
<gene>
    <name evidence="2" type="ORF">PQR62_17470</name>
</gene>
<protein>
    <submittedName>
        <fullName evidence="2">Isochorismatase family protein</fullName>
    </submittedName>
</protein>
<dbReference type="EMBL" id="JAQQFM010000007">
    <property type="protein sequence ID" value="MFL9926069.1"/>
    <property type="molecule type" value="Genomic_DNA"/>
</dbReference>